<dbReference type="EMBL" id="MPUH01000502">
    <property type="protein sequence ID" value="OMJ78813.1"/>
    <property type="molecule type" value="Genomic_DNA"/>
</dbReference>
<sequence>MSKALSFDEAHPLILTYDICESIDNSYLTKRLSRFNPSFLFNVKPRAHSTKQKNKVICETKTKVIPELRAAVDILKARLNSSVELKDLTRPCTRYRLNSNDAISPGKYYKSISSTGGYEFSKSPRLDEAIMHSISSKIYLVLAVNKFQTSPGSFEKQNKKDAKNAKNYFKKIQEKNKKHNKKVHETVNSWKIKNYLEMEQKKQDLISKMENIKWKENKEAIFKAKTKWSQILINLGMGSIVYIKIKTKIVTPK</sequence>
<dbReference type="AlphaFoldDB" id="A0A1R2BPS3"/>
<keyword evidence="2" id="KW-1185">Reference proteome</keyword>
<reference evidence="1 2" key="1">
    <citation type="submission" date="2016-11" db="EMBL/GenBank/DDBJ databases">
        <title>The macronuclear genome of Stentor coeruleus: a giant cell with tiny introns.</title>
        <authorList>
            <person name="Slabodnick M."/>
            <person name="Ruby J.G."/>
            <person name="Reiff S.B."/>
            <person name="Swart E.C."/>
            <person name="Gosai S."/>
            <person name="Prabakaran S."/>
            <person name="Witkowska E."/>
            <person name="Larue G.E."/>
            <person name="Fisher S."/>
            <person name="Freeman R.M."/>
            <person name="Gunawardena J."/>
            <person name="Chu W."/>
            <person name="Stover N.A."/>
            <person name="Gregory B.D."/>
            <person name="Nowacki M."/>
            <person name="Derisi J."/>
            <person name="Roy S.W."/>
            <person name="Marshall W.F."/>
            <person name="Sood P."/>
        </authorList>
    </citation>
    <scope>NUCLEOTIDE SEQUENCE [LARGE SCALE GENOMIC DNA]</scope>
    <source>
        <strain evidence="1">WM001</strain>
    </source>
</reference>
<proteinExistence type="predicted"/>
<dbReference type="Proteomes" id="UP000187209">
    <property type="component" value="Unassembled WGS sequence"/>
</dbReference>
<organism evidence="1 2">
    <name type="scientific">Stentor coeruleus</name>
    <dbReference type="NCBI Taxonomy" id="5963"/>
    <lineage>
        <taxon>Eukaryota</taxon>
        <taxon>Sar</taxon>
        <taxon>Alveolata</taxon>
        <taxon>Ciliophora</taxon>
        <taxon>Postciliodesmatophora</taxon>
        <taxon>Heterotrichea</taxon>
        <taxon>Heterotrichida</taxon>
        <taxon>Stentoridae</taxon>
        <taxon>Stentor</taxon>
    </lineage>
</organism>
<accession>A0A1R2BPS3</accession>
<name>A0A1R2BPS3_9CILI</name>
<comment type="caution">
    <text evidence="1">The sequence shown here is derived from an EMBL/GenBank/DDBJ whole genome shotgun (WGS) entry which is preliminary data.</text>
</comment>
<gene>
    <name evidence="1" type="ORF">SteCoe_21297</name>
</gene>
<protein>
    <submittedName>
        <fullName evidence="1">Uncharacterized protein</fullName>
    </submittedName>
</protein>
<evidence type="ECO:0000313" key="1">
    <source>
        <dbReference type="EMBL" id="OMJ78813.1"/>
    </source>
</evidence>
<evidence type="ECO:0000313" key="2">
    <source>
        <dbReference type="Proteomes" id="UP000187209"/>
    </source>
</evidence>